<comment type="caution">
    <text evidence="1">The sequence shown here is derived from an EMBL/GenBank/DDBJ whole genome shotgun (WGS) entry which is preliminary data.</text>
</comment>
<protein>
    <submittedName>
        <fullName evidence="1">Uncharacterized protein</fullName>
    </submittedName>
</protein>
<accession>A0ACB8QVB2</accession>
<name>A0ACB8QVB2_9AGAM</name>
<evidence type="ECO:0000313" key="2">
    <source>
        <dbReference type="Proteomes" id="UP000814128"/>
    </source>
</evidence>
<organism evidence="1 2">
    <name type="scientific">Vararia minispora EC-137</name>
    <dbReference type="NCBI Taxonomy" id="1314806"/>
    <lineage>
        <taxon>Eukaryota</taxon>
        <taxon>Fungi</taxon>
        <taxon>Dikarya</taxon>
        <taxon>Basidiomycota</taxon>
        <taxon>Agaricomycotina</taxon>
        <taxon>Agaricomycetes</taxon>
        <taxon>Russulales</taxon>
        <taxon>Lachnocladiaceae</taxon>
        <taxon>Vararia</taxon>
    </lineage>
</organism>
<reference evidence="1" key="1">
    <citation type="submission" date="2021-02" db="EMBL/GenBank/DDBJ databases">
        <authorList>
            <consortium name="DOE Joint Genome Institute"/>
            <person name="Ahrendt S."/>
            <person name="Looney B.P."/>
            <person name="Miyauchi S."/>
            <person name="Morin E."/>
            <person name="Drula E."/>
            <person name="Courty P.E."/>
            <person name="Chicoki N."/>
            <person name="Fauchery L."/>
            <person name="Kohler A."/>
            <person name="Kuo A."/>
            <person name="Labutti K."/>
            <person name="Pangilinan J."/>
            <person name="Lipzen A."/>
            <person name="Riley R."/>
            <person name="Andreopoulos W."/>
            <person name="He G."/>
            <person name="Johnson J."/>
            <person name="Barry K.W."/>
            <person name="Grigoriev I.V."/>
            <person name="Nagy L."/>
            <person name="Hibbett D."/>
            <person name="Henrissat B."/>
            <person name="Matheny P.B."/>
            <person name="Labbe J."/>
            <person name="Martin F."/>
        </authorList>
    </citation>
    <scope>NUCLEOTIDE SEQUENCE</scope>
    <source>
        <strain evidence="1">EC-137</strain>
    </source>
</reference>
<gene>
    <name evidence="1" type="ORF">K488DRAFT_83044</name>
</gene>
<proteinExistence type="predicted"/>
<evidence type="ECO:0000313" key="1">
    <source>
        <dbReference type="EMBL" id="KAI0035467.1"/>
    </source>
</evidence>
<keyword evidence="2" id="KW-1185">Reference proteome</keyword>
<sequence length="511" mass="54786">MSALISSDAPLTSPISDCSWDQQPFYSPTGMDTFSFDEPPYSQHSSPSPPYSDSSASSVPAESALKMRLTPDYSSDASDSQLCLPTSQVFDLPPPAPPSSPVAIRVPAKRPSSPSPSETSSASAPKKVRSGDRPSTKDFVPPDVTGLSKREARLVKNRAAAFLSRQRKREEFESMEIRVAELEKENARLQVLAQGGPSNNDEQHMLSEIDHLRAQLAEATERERKLSSQLSRRSPTVKVETPDIRVPASPARSAAGPLSQSLQLPGRSSASLSLLVSIVSIPVASAIVPAVRPSNKRITISPPSFAPITAPADLMSFTRTGPTLRTAVHLYDSFDWRMPASAAMDLDRPASHQQNPRRLEFVEDTGALGLGGLDISFDAQPSADGKIRVRIHHPSASPSSSPSLSASSYPTPASPTFARPFSLEDPSSWGMHLPAAHPQPFVSSNGFEMDPFFGVGGGVHDMSFGMDPSVLLGQPAERHIDTAAGRRRVRIALKSLPLSGADGGEWEVELC</sequence>
<dbReference type="Proteomes" id="UP000814128">
    <property type="component" value="Unassembled WGS sequence"/>
</dbReference>
<reference evidence="1" key="2">
    <citation type="journal article" date="2022" name="New Phytol.">
        <title>Evolutionary transition to the ectomycorrhizal habit in the genomes of a hyperdiverse lineage of mushroom-forming fungi.</title>
        <authorList>
            <person name="Looney B."/>
            <person name="Miyauchi S."/>
            <person name="Morin E."/>
            <person name="Drula E."/>
            <person name="Courty P.E."/>
            <person name="Kohler A."/>
            <person name="Kuo A."/>
            <person name="LaButti K."/>
            <person name="Pangilinan J."/>
            <person name="Lipzen A."/>
            <person name="Riley R."/>
            <person name="Andreopoulos W."/>
            <person name="He G."/>
            <person name="Johnson J."/>
            <person name="Nolan M."/>
            <person name="Tritt A."/>
            <person name="Barry K.W."/>
            <person name="Grigoriev I.V."/>
            <person name="Nagy L.G."/>
            <person name="Hibbett D."/>
            <person name="Henrissat B."/>
            <person name="Matheny P.B."/>
            <person name="Labbe J."/>
            <person name="Martin F.M."/>
        </authorList>
    </citation>
    <scope>NUCLEOTIDE SEQUENCE</scope>
    <source>
        <strain evidence="1">EC-137</strain>
    </source>
</reference>
<dbReference type="EMBL" id="MU273484">
    <property type="protein sequence ID" value="KAI0035467.1"/>
    <property type="molecule type" value="Genomic_DNA"/>
</dbReference>